<reference evidence="1" key="1">
    <citation type="submission" date="2019-02" db="EMBL/GenBank/DDBJ databases">
        <authorList>
            <person name="Gruber-Vodicka R. H."/>
            <person name="Seah K. B. B."/>
        </authorList>
    </citation>
    <scope>NUCLEOTIDE SEQUENCE</scope>
    <source>
        <strain evidence="2">BECK_DK161</strain>
        <strain evidence="1">BECK_DK47</strain>
    </source>
</reference>
<dbReference type="Pfam" id="PF04365">
    <property type="entry name" value="BrnT_toxin"/>
    <property type="match status" value="1"/>
</dbReference>
<dbReference type="EMBL" id="CAADEY010000046">
    <property type="protein sequence ID" value="VFJ54986.1"/>
    <property type="molecule type" value="Genomic_DNA"/>
</dbReference>
<proteinExistence type="predicted"/>
<dbReference type="AlphaFoldDB" id="A0A450S0K3"/>
<accession>A0A450S0K3</accession>
<dbReference type="InterPro" id="IPR007460">
    <property type="entry name" value="BrnT_toxin"/>
</dbReference>
<protein>
    <submittedName>
        <fullName evidence="1">Uncharacterized protein</fullName>
    </submittedName>
</protein>
<organism evidence="1">
    <name type="scientific">Candidatus Kentrum sp. DK</name>
    <dbReference type="NCBI Taxonomy" id="2126562"/>
    <lineage>
        <taxon>Bacteria</taxon>
        <taxon>Pseudomonadati</taxon>
        <taxon>Pseudomonadota</taxon>
        <taxon>Gammaproteobacteria</taxon>
        <taxon>Candidatus Kentrum</taxon>
    </lineage>
</organism>
<name>A0A450S0K3_9GAMM</name>
<sequence>MSVACEINGTRFVWDKNKAKSNLAKHGVSFELAATAFFDPLLRFKDASRNGEGRDAVIGFSANEALLYVVHIEVNGEYIRIISARKATVKERKEYDP</sequence>
<evidence type="ECO:0000313" key="2">
    <source>
        <dbReference type="EMBL" id="VFJ54986.1"/>
    </source>
</evidence>
<dbReference type="Gene3D" id="3.10.450.530">
    <property type="entry name" value="Ribonuclease toxin, BrnT, of type II toxin-antitoxin system"/>
    <property type="match status" value="1"/>
</dbReference>
<dbReference type="InterPro" id="IPR038573">
    <property type="entry name" value="BrnT_sf"/>
</dbReference>
<dbReference type="EMBL" id="CAADEX010000009">
    <property type="protein sequence ID" value="VFJ45144.1"/>
    <property type="molecule type" value="Genomic_DNA"/>
</dbReference>
<evidence type="ECO:0000313" key="1">
    <source>
        <dbReference type="EMBL" id="VFJ45144.1"/>
    </source>
</evidence>
<gene>
    <name evidence="1" type="ORF">BECKDK2373B_GA0170837_10098</name>
    <name evidence="2" type="ORF">BECKDK2373C_GA0170839_104617</name>
</gene>